<keyword evidence="9 13" id="KW-0472">Membrane</keyword>
<feature type="transmembrane region" description="Helical" evidence="13">
    <location>
        <begin position="873"/>
        <end position="896"/>
    </location>
</feature>
<feature type="transmembrane region" description="Helical" evidence="13">
    <location>
        <begin position="746"/>
        <end position="769"/>
    </location>
</feature>
<dbReference type="Pfam" id="PF01663">
    <property type="entry name" value="Phosphodiest"/>
    <property type="match status" value="1"/>
</dbReference>
<dbReference type="PANTHER" id="PTHR23071:SF1">
    <property type="entry name" value="GPI ETHANOLAMINE PHOSPHATE TRANSFERASE 3"/>
    <property type="match status" value="1"/>
</dbReference>
<dbReference type="FunFam" id="3.40.720.10:FF:000041">
    <property type="entry name" value="GPI ethanolamine phosphate transferase 3"/>
    <property type="match status" value="1"/>
</dbReference>
<feature type="transmembrane region" description="Helical" evidence="13">
    <location>
        <begin position="457"/>
        <end position="474"/>
    </location>
</feature>
<reference evidence="15" key="1">
    <citation type="submission" date="2018-04" db="EMBL/GenBank/DDBJ databases">
        <authorList>
            <person name="Go L.Y."/>
            <person name="Mitchell J.A."/>
        </authorList>
    </citation>
    <scope>NUCLEOTIDE SEQUENCE</scope>
    <source>
        <tissue evidence="15">Whole organism</tissue>
    </source>
</reference>
<feature type="transmembrane region" description="Helical" evidence="13">
    <location>
        <begin position="1019"/>
        <end position="1039"/>
    </location>
</feature>
<comment type="subcellular location">
    <subcellularLocation>
        <location evidence="1">Endoplasmic reticulum membrane</location>
        <topology evidence="1">Multi-pass membrane protein</topology>
    </subcellularLocation>
</comment>
<feature type="transmembrane region" description="Helical" evidence="13">
    <location>
        <begin position="486"/>
        <end position="510"/>
    </location>
</feature>
<evidence type="ECO:0000256" key="7">
    <source>
        <dbReference type="ARBA" id="ARBA00022824"/>
    </source>
</evidence>
<dbReference type="AlphaFoldDB" id="A0A336K3S5"/>
<dbReference type="CDD" id="cd16023">
    <property type="entry name" value="GPI_EPT_3"/>
    <property type="match status" value="1"/>
</dbReference>
<comment type="pathway">
    <text evidence="2">Glycolipid biosynthesis; glycosylphosphatidylinositol-anchor biosynthesis.</text>
</comment>
<dbReference type="Gene3D" id="3.40.720.10">
    <property type="entry name" value="Alkaline Phosphatase, subunit A"/>
    <property type="match status" value="1"/>
</dbReference>
<accession>A0A336K3S5</accession>
<evidence type="ECO:0000256" key="4">
    <source>
        <dbReference type="ARBA" id="ARBA00022502"/>
    </source>
</evidence>
<dbReference type="InterPro" id="IPR017850">
    <property type="entry name" value="Alkaline_phosphatase_core_sf"/>
</dbReference>
<dbReference type="InterPro" id="IPR045687">
    <property type="entry name" value="PIGG/GPI7_C"/>
</dbReference>
<proteinExistence type="inferred from homology"/>
<keyword evidence="6 13" id="KW-0812">Transmembrane</keyword>
<evidence type="ECO:0000256" key="1">
    <source>
        <dbReference type="ARBA" id="ARBA00004477"/>
    </source>
</evidence>
<dbReference type="Pfam" id="PF19316">
    <property type="entry name" value="PIGO_PIGG"/>
    <property type="match status" value="1"/>
</dbReference>
<evidence type="ECO:0000256" key="10">
    <source>
        <dbReference type="ARBA" id="ARBA00023180"/>
    </source>
</evidence>
<evidence type="ECO:0000256" key="13">
    <source>
        <dbReference type="SAM" id="Phobius"/>
    </source>
</evidence>
<feature type="transmembrane region" description="Helical" evidence="13">
    <location>
        <begin position="622"/>
        <end position="640"/>
    </location>
</feature>
<organism evidence="15">
    <name type="scientific">Culicoides sonorensis</name>
    <name type="common">Biting midge</name>
    <dbReference type="NCBI Taxonomy" id="179676"/>
    <lineage>
        <taxon>Eukaryota</taxon>
        <taxon>Metazoa</taxon>
        <taxon>Ecdysozoa</taxon>
        <taxon>Arthropoda</taxon>
        <taxon>Hexapoda</taxon>
        <taxon>Insecta</taxon>
        <taxon>Pterygota</taxon>
        <taxon>Neoptera</taxon>
        <taxon>Endopterygota</taxon>
        <taxon>Diptera</taxon>
        <taxon>Nematocera</taxon>
        <taxon>Chironomoidea</taxon>
        <taxon>Ceratopogonidae</taxon>
        <taxon>Ceratopogoninae</taxon>
        <taxon>Culicoides</taxon>
        <taxon>Monoculicoides</taxon>
    </lineage>
</organism>
<keyword evidence="10" id="KW-0325">Glycoprotein</keyword>
<feature type="transmembrane region" description="Helical" evidence="13">
    <location>
        <begin position="812"/>
        <end position="840"/>
    </location>
</feature>
<dbReference type="EMBL" id="UFQT01000091">
    <property type="protein sequence ID" value="SSX19529.1"/>
    <property type="molecule type" value="Genomic_DNA"/>
</dbReference>
<dbReference type="GO" id="GO:0051377">
    <property type="term" value="F:mannose-ethanolamine phosphotransferase activity"/>
    <property type="evidence" value="ECO:0007669"/>
    <property type="project" value="InterPro"/>
</dbReference>
<evidence type="ECO:0000256" key="11">
    <source>
        <dbReference type="ARBA" id="ARBA00079084"/>
    </source>
</evidence>
<feature type="transmembrane region" description="Helical" evidence="13">
    <location>
        <begin position="561"/>
        <end position="578"/>
    </location>
</feature>
<keyword evidence="5" id="KW-0808">Transferase</keyword>
<dbReference type="InterPro" id="IPR002591">
    <property type="entry name" value="Phosphodiest/P_Trfase"/>
</dbReference>
<evidence type="ECO:0000256" key="8">
    <source>
        <dbReference type="ARBA" id="ARBA00022989"/>
    </source>
</evidence>
<name>A0A336K3S5_CULSO</name>
<feature type="transmembrane region" description="Helical" evidence="13">
    <location>
        <begin position="941"/>
        <end position="961"/>
    </location>
</feature>
<gene>
    <name evidence="15" type="primary">CSON015034</name>
</gene>
<dbReference type="GO" id="GO:0006506">
    <property type="term" value="P:GPI anchor biosynthetic process"/>
    <property type="evidence" value="ECO:0007669"/>
    <property type="project" value="UniProtKB-UniPathway"/>
</dbReference>
<keyword evidence="4" id="KW-0337">GPI-anchor biosynthesis</keyword>
<keyword evidence="8 13" id="KW-1133">Transmembrane helix</keyword>
<dbReference type="InterPro" id="IPR037675">
    <property type="entry name" value="PIG-O_N"/>
</dbReference>
<feature type="transmembrane region" description="Helical" evidence="13">
    <location>
        <begin position="584"/>
        <end position="601"/>
    </location>
</feature>
<keyword evidence="7" id="KW-0256">Endoplasmic reticulum</keyword>
<feature type="transmembrane region" description="Helical" evidence="13">
    <location>
        <begin position="7"/>
        <end position="27"/>
    </location>
</feature>
<evidence type="ECO:0000256" key="9">
    <source>
        <dbReference type="ARBA" id="ARBA00023136"/>
    </source>
</evidence>
<dbReference type="GO" id="GO:0005789">
    <property type="term" value="C:endoplasmic reticulum membrane"/>
    <property type="evidence" value="ECO:0007669"/>
    <property type="project" value="UniProtKB-SubCell"/>
</dbReference>
<feature type="transmembrane region" description="Helical" evidence="13">
    <location>
        <begin position="701"/>
        <end position="726"/>
    </location>
</feature>
<dbReference type="UniPathway" id="UPA00196"/>
<evidence type="ECO:0000256" key="5">
    <source>
        <dbReference type="ARBA" id="ARBA00022679"/>
    </source>
</evidence>
<evidence type="ECO:0000256" key="12">
    <source>
        <dbReference type="ARBA" id="ARBA00093602"/>
    </source>
</evidence>
<dbReference type="PANTHER" id="PTHR23071">
    <property type="entry name" value="PHOSPHATIDYLINOSITOL GLYCAN"/>
    <property type="match status" value="1"/>
</dbReference>
<dbReference type="VEuPathDB" id="VectorBase:CSON015034"/>
<protein>
    <recommendedName>
        <fullName evidence="12">GPI ethanolamine phosphate transferase 3, catalytic subunit</fullName>
    </recommendedName>
    <alternativeName>
        <fullName evidence="11">Phosphatidylinositol-glycan biosynthesis class O protein</fullName>
    </alternativeName>
</protein>
<reference evidence="16" key="2">
    <citation type="submission" date="2018-07" db="EMBL/GenBank/DDBJ databases">
        <authorList>
            <person name="Quirk P.G."/>
            <person name="Krulwich T.A."/>
        </authorList>
    </citation>
    <scope>NUCLEOTIDE SEQUENCE</scope>
</reference>
<feature type="transmembrane region" description="Helical" evidence="13">
    <location>
        <begin position="846"/>
        <end position="866"/>
    </location>
</feature>
<evidence type="ECO:0000256" key="2">
    <source>
        <dbReference type="ARBA" id="ARBA00004687"/>
    </source>
</evidence>
<evidence type="ECO:0000259" key="14">
    <source>
        <dbReference type="Pfam" id="PF19316"/>
    </source>
</evidence>
<feature type="transmembrane region" description="Helical" evidence="13">
    <location>
        <begin position="1059"/>
        <end position="1076"/>
    </location>
</feature>
<dbReference type="EMBL" id="UFQS01000091">
    <property type="protein sequence ID" value="SSW99147.1"/>
    <property type="molecule type" value="Genomic_DNA"/>
</dbReference>
<comment type="similarity">
    <text evidence="3">Belongs to the PIGG/PIGN/PIGO family. PIGO subfamily.</text>
</comment>
<sequence length="1093" mass="123928">MKFNRAFNYFFILLWMGYIIATGIHLFSKGFLLTRVSHTDFLECTRYEDLICKSNNGSENCDASDPTQEILKDLNKAANICLPKKSKVILMIVDALRYDFGVYDSNKNEAQAYQNKLPIMHELLVRKEDRTRLLKFIADPPTTTMQRLKGMTTGSLPTFIDIGSNFASPEINEDNVIDQIVRNNLTAVFMGDGTWTELFPKRFKRQYDFPSFNIYDLDTIDTKIKEYLPKELEKDDWDILIAHFLGVDHCGHKYGPLHPEMSRKLTEIDEVIRDTIARMDNDTVLIVAGDHGMTQNGDHGGDTAEEVSALFFMHSKSHLFVPNYLEFDQVLHQIDLVPLISTILGVPVPYSNLGVVNFNLIPDIPLEGVPRHQWLLFHLWQNAKQIHEYFLKYASTTGVFDAEDIEALKHKFLTFSYRVNSIKTETAFINFAKDLKRYLNEIGQICRDLWVKFDPNLISQGLVITFTATFLIFITMNHLSLFHFEAVFSTDLVIFVYISNAVVGALGYFFRRSFALVTEEHAVIFSTNIFSLGILAYIVLQNWPNIAENMDKVKKFGRMPCRAIYLFSSAVFFSNSFLVEEQKILGYLVISLFIYMLYSLKDSLKFKWTSKSKLKSLVTGKSFLGLSALVTVISIVVLRFSQLYFKCREEQGNCMDYMLLVRPDTVERPTKAEKFDLIPIIALAIMTAASRLYLKSCGNLIGFSLNTMVVKYSTTVAAVCTGGHFTLAKSSISHNVPQLHIDALAWVTYLMFVLQLIVLMVYPLLLFVIPRKTEEIEVSSNKETIVPELFRRMKQNYQAGTSSDRNATNTSVPIVCGLATVYSAVYVAIGSILAITLAILLGPSAAIGFFLVIIVSIGVLVLSAVLRYESASTLVAAIQPTFPTLLLWFLLAHYGFYTSSHQPTLSQIDWNAAFVGRSAEYDHSVTLSGFLVILNTFASTVWFSILYPLIVIAPFLFYGIIGTRPATSKDGSTPEYRTVTVNKAEDMLQIKEIDFDVTRGEVNLYENEKRLMASAFKTAALLFVMQGIRIFCSMLACTIHCRHLMVWKIFAPRFIYEGITTYVSFIGLLFGFLILIRIQKAVNRFIDNINKAN</sequence>
<feature type="transmembrane region" description="Helical" evidence="13">
    <location>
        <begin position="522"/>
        <end position="540"/>
    </location>
</feature>
<evidence type="ECO:0000313" key="15">
    <source>
        <dbReference type="EMBL" id="SSW99147.1"/>
    </source>
</evidence>
<dbReference type="OMA" id="YPSFDIF"/>
<feature type="transmembrane region" description="Helical" evidence="13">
    <location>
        <begin position="677"/>
        <end position="694"/>
    </location>
</feature>
<dbReference type="InterPro" id="IPR039524">
    <property type="entry name" value="PIGO/GPI13"/>
</dbReference>
<evidence type="ECO:0000256" key="6">
    <source>
        <dbReference type="ARBA" id="ARBA00022692"/>
    </source>
</evidence>
<dbReference type="SUPFAM" id="SSF53649">
    <property type="entry name" value="Alkaline phosphatase-like"/>
    <property type="match status" value="1"/>
</dbReference>
<evidence type="ECO:0000256" key="3">
    <source>
        <dbReference type="ARBA" id="ARBA00008695"/>
    </source>
</evidence>
<evidence type="ECO:0000313" key="16">
    <source>
        <dbReference type="EMBL" id="SSX19529.1"/>
    </source>
</evidence>
<feature type="domain" description="GPI ethanolamine phosphate transferase 2 C-terminal" evidence="14">
    <location>
        <begin position="885"/>
        <end position="1060"/>
    </location>
</feature>